<gene>
    <name evidence="2" type="ORF">IscW_ISCW017370</name>
</gene>
<keyword evidence="4" id="KW-1185">Reference proteome</keyword>
<accession>B7PD45</accession>
<dbReference type="EMBL" id="ABJB010138595">
    <property type="status" value="NOT_ANNOTATED_CDS"/>
    <property type="molecule type" value="Genomic_DNA"/>
</dbReference>
<protein>
    <submittedName>
        <fullName evidence="2 3">Uncharacterized protein</fullName>
    </submittedName>
</protein>
<name>B7PD45_IXOSC</name>
<evidence type="ECO:0000256" key="1">
    <source>
        <dbReference type="SAM" id="MobiDB-lite"/>
    </source>
</evidence>
<dbReference type="AlphaFoldDB" id="B7PD45"/>
<dbReference type="EnsemblMetazoa" id="ISCW017370-RA">
    <property type="protein sequence ID" value="ISCW017370-PA"/>
    <property type="gene ID" value="ISCW017370"/>
</dbReference>
<feature type="compositionally biased region" description="Basic and acidic residues" evidence="1">
    <location>
        <begin position="10"/>
        <end position="26"/>
    </location>
</feature>
<evidence type="ECO:0000313" key="4">
    <source>
        <dbReference type="Proteomes" id="UP000001555"/>
    </source>
</evidence>
<evidence type="ECO:0000313" key="2">
    <source>
        <dbReference type="EMBL" id="EEC04517.1"/>
    </source>
</evidence>
<dbReference type="Proteomes" id="UP000001555">
    <property type="component" value="Unassembled WGS sequence"/>
</dbReference>
<organism>
    <name type="scientific">Ixodes scapularis</name>
    <name type="common">Black-legged tick</name>
    <name type="synonym">Deer tick</name>
    <dbReference type="NCBI Taxonomy" id="6945"/>
    <lineage>
        <taxon>Eukaryota</taxon>
        <taxon>Metazoa</taxon>
        <taxon>Ecdysozoa</taxon>
        <taxon>Arthropoda</taxon>
        <taxon>Chelicerata</taxon>
        <taxon>Arachnida</taxon>
        <taxon>Acari</taxon>
        <taxon>Parasitiformes</taxon>
        <taxon>Ixodida</taxon>
        <taxon>Ixodoidea</taxon>
        <taxon>Ixodidae</taxon>
        <taxon>Ixodinae</taxon>
        <taxon>Ixodes</taxon>
    </lineage>
</organism>
<proteinExistence type="predicted"/>
<dbReference type="InParanoid" id="B7PD45"/>
<feature type="region of interest" description="Disordered" evidence="1">
    <location>
        <begin position="1"/>
        <end position="43"/>
    </location>
</feature>
<reference evidence="2 4" key="1">
    <citation type="submission" date="2008-03" db="EMBL/GenBank/DDBJ databases">
        <title>Annotation of Ixodes scapularis.</title>
        <authorList>
            <consortium name="Ixodes scapularis Genome Project Consortium"/>
            <person name="Caler E."/>
            <person name="Hannick L.I."/>
            <person name="Bidwell S."/>
            <person name="Joardar V."/>
            <person name="Thiagarajan M."/>
            <person name="Amedeo P."/>
            <person name="Galinsky K.J."/>
            <person name="Schobel S."/>
            <person name="Inman J."/>
            <person name="Hostetler J."/>
            <person name="Miller J."/>
            <person name="Hammond M."/>
            <person name="Megy K."/>
            <person name="Lawson D."/>
            <person name="Kodira C."/>
            <person name="Sutton G."/>
            <person name="Meyer J."/>
            <person name="Hill C.A."/>
            <person name="Birren B."/>
            <person name="Nene V."/>
            <person name="Collins F."/>
            <person name="Alarcon-Chaidez F."/>
            <person name="Wikel S."/>
            <person name="Strausberg R."/>
        </authorList>
    </citation>
    <scope>NUCLEOTIDE SEQUENCE [LARGE SCALE GENOMIC DNA]</scope>
    <source>
        <strain evidence="4">Wikel</strain>
        <strain evidence="2">Wikel colony</strain>
    </source>
</reference>
<dbReference type="EMBL" id="DS688322">
    <property type="protein sequence ID" value="EEC04517.1"/>
    <property type="molecule type" value="Genomic_DNA"/>
</dbReference>
<reference evidence="3" key="2">
    <citation type="submission" date="2020-05" db="UniProtKB">
        <authorList>
            <consortium name="EnsemblMetazoa"/>
        </authorList>
    </citation>
    <scope>IDENTIFICATION</scope>
    <source>
        <strain evidence="3">wikel</strain>
    </source>
</reference>
<evidence type="ECO:0000313" key="3">
    <source>
        <dbReference type="EnsemblMetazoa" id="ISCW017370-PA"/>
    </source>
</evidence>
<dbReference type="HOGENOM" id="CLU_2560812_0_0_1"/>
<sequence length="82" mass="8813">MTCGSTGGTRENRPLETRAVCSHKDSPNCTSTPGSIPFEEGTPPLAQRREDVLGNAMDGVVSYSESGWWTEQNAVGVDRGNR</sequence>
<dbReference type="PaxDb" id="6945-B7PD45"/>
<dbReference type="VEuPathDB" id="VectorBase:ISCW017370"/>